<comment type="caution">
    <text evidence="3">The sequence shown here is derived from an EMBL/GenBank/DDBJ whole genome shotgun (WGS) entry which is preliminary data.</text>
</comment>
<dbReference type="PANTHER" id="PTHR41534:SF2">
    <property type="entry name" value="3-PHENYLPROPIONATE_CINNAMIC ACID DIOXYGENASE SUBUNIT BETA"/>
    <property type="match status" value="1"/>
</dbReference>
<proteinExistence type="inferred from homology"/>
<dbReference type="Pfam" id="PF00866">
    <property type="entry name" value="Ring_hydroxyl_B"/>
    <property type="match status" value="1"/>
</dbReference>
<keyword evidence="4" id="KW-1185">Reference proteome</keyword>
<accession>A0ABT0CCN4</accession>
<evidence type="ECO:0008006" key="5">
    <source>
        <dbReference type="Google" id="ProtNLM"/>
    </source>
</evidence>
<dbReference type="Proteomes" id="UP000830835">
    <property type="component" value="Unassembled WGS sequence"/>
</dbReference>
<sequence length="207" mass="23447">MSAAHLSAQRGLEGVKALYDDLAAERDWVLSAPLATPQALVADVERFLALEARLLDAGHFERWLQLWDPQGWYWIPLRRDSHPGTDQALFLDDWRRLQERVWRLRDPYAWGIQPLPEMVRAITSVEAWEHPHKDLAEGTIVASSTLILQVVAGSQPRQVVARQIHRLRLIAEGATPEGPTVAGFQILRKTLLIPELARGSQHLGWLL</sequence>
<evidence type="ECO:0000313" key="3">
    <source>
        <dbReference type="EMBL" id="MCJ2543547.1"/>
    </source>
</evidence>
<name>A0ABT0CCN4_THEVL</name>
<dbReference type="InterPro" id="IPR032710">
    <property type="entry name" value="NTF2-like_dom_sf"/>
</dbReference>
<dbReference type="EMBL" id="JAFIRA010000030">
    <property type="protein sequence ID" value="MCJ2543547.1"/>
    <property type="molecule type" value="Genomic_DNA"/>
</dbReference>
<protein>
    <recommendedName>
        <fullName evidence="5">Aromatic-ring-hydroxylating dioxygenase</fullName>
    </recommendedName>
</protein>
<gene>
    <name evidence="3" type="ORF">JX360_11615</name>
</gene>
<comment type="similarity">
    <text evidence="1">Belongs to the bacterial ring-hydroxylating dioxygenase beta subunit family.</text>
</comment>
<dbReference type="Gene3D" id="3.10.450.50">
    <property type="match status" value="1"/>
</dbReference>
<organism evidence="3 4">
    <name type="scientific">Thermostichus vulcanus str. 'Rupite'</name>
    <dbReference type="NCBI Taxonomy" id="2813851"/>
    <lineage>
        <taxon>Bacteria</taxon>
        <taxon>Bacillati</taxon>
        <taxon>Cyanobacteriota</taxon>
        <taxon>Cyanophyceae</taxon>
        <taxon>Thermostichales</taxon>
        <taxon>Thermostichaceae</taxon>
        <taxon>Thermostichus</taxon>
    </lineage>
</organism>
<evidence type="ECO:0000313" key="4">
    <source>
        <dbReference type="Proteomes" id="UP000830835"/>
    </source>
</evidence>
<keyword evidence="2" id="KW-0560">Oxidoreductase</keyword>
<dbReference type="InterPro" id="IPR000391">
    <property type="entry name" value="Rng_hydr_dOase-bsu"/>
</dbReference>
<reference evidence="3" key="1">
    <citation type="submission" date="2021-02" db="EMBL/GenBank/DDBJ databases">
        <title>The CRISPR/cas machinery reduction and long-range gene transfer in the hot spring cyanobacterium Synechococcus.</title>
        <authorList>
            <person name="Dvorak P."/>
            <person name="Jahodarova E."/>
            <person name="Hasler P."/>
            <person name="Poulickova A."/>
        </authorList>
    </citation>
    <scope>NUCLEOTIDE SEQUENCE</scope>
    <source>
        <strain evidence="3">Rupite</strain>
    </source>
</reference>
<evidence type="ECO:0000256" key="2">
    <source>
        <dbReference type="ARBA" id="ARBA00023002"/>
    </source>
</evidence>
<dbReference type="PANTHER" id="PTHR41534">
    <property type="entry name" value="BLR3401 PROTEIN"/>
    <property type="match status" value="1"/>
</dbReference>
<dbReference type="SUPFAM" id="SSF54427">
    <property type="entry name" value="NTF2-like"/>
    <property type="match status" value="1"/>
</dbReference>
<evidence type="ECO:0000256" key="1">
    <source>
        <dbReference type="ARBA" id="ARBA00009570"/>
    </source>
</evidence>
<dbReference type="RefSeq" id="WP_244350995.1">
    <property type="nucleotide sequence ID" value="NZ_JAFIRA010000030.1"/>
</dbReference>